<keyword evidence="2" id="KW-1185">Reference proteome</keyword>
<comment type="caution">
    <text evidence="1">The sequence shown here is derived from an EMBL/GenBank/DDBJ whole genome shotgun (WGS) entry which is preliminary data.</text>
</comment>
<dbReference type="EMBL" id="BAABCP010000001">
    <property type="protein sequence ID" value="GAA3930787.1"/>
    <property type="molecule type" value="Genomic_DNA"/>
</dbReference>
<reference evidence="2" key="1">
    <citation type="journal article" date="2019" name="Int. J. Syst. Evol. Microbiol.">
        <title>The Global Catalogue of Microorganisms (GCM) 10K type strain sequencing project: providing services to taxonomists for standard genome sequencing and annotation.</title>
        <authorList>
            <consortium name="The Broad Institute Genomics Platform"/>
            <consortium name="The Broad Institute Genome Sequencing Center for Infectious Disease"/>
            <person name="Wu L."/>
            <person name="Ma J."/>
        </authorList>
    </citation>
    <scope>NUCLEOTIDE SEQUENCE [LARGE SCALE GENOMIC DNA]</scope>
    <source>
        <strain evidence="2">JCM 17024</strain>
    </source>
</reference>
<protein>
    <recommendedName>
        <fullName evidence="3">Glycosyltransferase</fullName>
    </recommendedName>
</protein>
<evidence type="ECO:0000313" key="1">
    <source>
        <dbReference type="EMBL" id="GAA3930787.1"/>
    </source>
</evidence>
<gene>
    <name evidence="1" type="ORF">GCM10022383_06730</name>
</gene>
<accession>A0ABP7MYH3</accession>
<dbReference type="Proteomes" id="UP001501591">
    <property type="component" value="Unassembled WGS sequence"/>
</dbReference>
<evidence type="ECO:0000313" key="2">
    <source>
        <dbReference type="Proteomes" id="UP001501591"/>
    </source>
</evidence>
<sequence length="333" mass="36973">MHFWTRHPEAIEPWDPDTEPGLHLTAYGHAFLELFHRMRADGRSVTIGPVIARKTSSVVVSMEELVAHQPQIPARMTLRLGAALLRARRRPAVVVLRVDTELSVRAPMFTTLEAMPTRASVHRSRQRVLPLLPQRGLHPRDASRGDSLRVIALKAYSYNVPDWMGPDFIRALNDLGLSLRIDTERDGRWEDFTDVDAVLCTHPARADPLSKPPTKLVAAWRAGAIPVCGPYVGYLETGRDGETMVVASSDSAEDYLDALRTLSRTPQLSERVRSALPAAAAAYAPDRVLRLNWEAFIAAPRLRFLRVIGAVLLAAPGAALSRLRRVLRTNASR</sequence>
<proteinExistence type="predicted"/>
<evidence type="ECO:0008006" key="3">
    <source>
        <dbReference type="Google" id="ProtNLM"/>
    </source>
</evidence>
<name>A0ABP7MYH3_9MICO</name>
<organism evidence="1 2">
    <name type="scientific">Microbacterium soli</name>
    <dbReference type="NCBI Taxonomy" id="446075"/>
    <lineage>
        <taxon>Bacteria</taxon>
        <taxon>Bacillati</taxon>
        <taxon>Actinomycetota</taxon>
        <taxon>Actinomycetes</taxon>
        <taxon>Micrococcales</taxon>
        <taxon>Microbacteriaceae</taxon>
        <taxon>Microbacterium</taxon>
    </lineage>
</organism>